<organism evidence="1 2">
    <name type="scientific">Pleurodeles waltl</name>
    <name type="common">Iberian ribbed newt</name>
    <dbReference type="NCBI Taxonomy" id="8319"/>
    <lineage>
        <taxon>Eukaryota</taxon>
        <taxon>Metazoa</taxon>
        <taxon>Chordata</taxon>
        <taxon>Craniata</taxon>
        <taxon>Vertebrata</taxon>
        <taxon>Euteleostomi</taxon>
        <taxon>Amphibia</taxon>
        <taxon>Batrachia</taxon>
        <taxon>Caudata</taxon>
        <taxon>Salamandroidea</taxon>
        <taxon>Salamandridae</taxon>
        <taxon>Pleurodelinae</taxon>
        <taxon>Pleurodeles</taxon>
    </lineage>
</organism>
<evidence type="ECO:0000313" key="2">
    <source>
        <dbReference type="Proteomes" id="UP001066276"/>
    </source>
</evidence>
<accession>A0AAV7UPC9</accession>
<proteinExistence type="predicted"/>
<evidence type="ECO:0000313" key="1">
    <source>
        <dbReference type="EMBL" id="KAJ1190708.1"/>
    </source>
</evidence>
<dbReference type="Proteomes" id="UP001066276">
    <property type="component" value="Chromosome 2_2"/>
</dbReference>
<name>A0AAV7UPC9_PLEWA</name>
<reference evidence="1" key="1">
    <citation type="journal article" date="2022" name="bioRxiv">
        <title>Sequencing and chromosome-scale assembly of the giantPleurodeles waltlgenome.</title>
        <authorList>
            <person name="Brown T."/>
            <person name="Elewa A."/>
            <person name="Iarovenko S."/>
            <person name="Subramanian E."/>
            <person name="Araus A.J."/>
            <person name="Petzold A."/>
            <person name="Susuki M."/>
            <person name="Suzuki K.-i.T."/>
            <person name="Hayashi T."/>
            <person name="Toyoda A."/>
            <person name="Oliveira C."/>
            <person name="Osipova E."/>
            <person name="Leigh N.D."/>
            <person name="Simon A."/>
            <person name="Yun M.H."/>
        </authorList>
    </citation>
    <scope>NUCLEOTIDE SEQUENCE</scope>
    <source>
        <strain evidence="1">20211129_DDA</strain>
        <tissue evidence="1">Liver</tissue>
    </source>
</reference>
<dbReference type="AlphaFoldDB" id="A0AAV7UPC9"/>
<gene>
    <name evidence="1" type="ORF">NDU88_000030</name>
</gene>
<dbReference type="EMBL" id="JANPWB010000004">
    <property type="protein sequence ID" value="KAJ1190708.1"/>
    <property type="molecule type" value="Genomic_DNA"/>
</dbReference>
<sequence length="80" mass="9021">MQTLRYSERRPDHGAQKGCRGRVGECAVMQLAPVDYRQRKQNNAKVGECAVMRLAPVDYRQRKQNTAKVSDGLLSGVLFL</sequence>
<keyword evidence="2" id="KW-1185">Reference proteome</keyword>
<protein>
    <submittedName>
        <fullName evidence="1">Uncharacterized protein</fullName>
    </submittedName>
</protein>
<comment type="caution">
    <text evidence="1">The sequence shown here is derived from an EMBL/GenBank/DDBJ whole genome shotgun (WGS) entry which is preliminary data.</text>
</comment>